<dbReference type="OrthoDB" id="413077at2759"/>
<dbReference type="GO" id="GO:0005739">
    <property type="term" value="C:mitochondrion"/>
    <property type="evidence" value="ECO:0007669"/>
    <property type="project" value="TreeGrafter"/>
</dbReference>
<reference evidence="6" key="1">
    <citation type="submission" date="2018-11" db="EMBL/GenBank/DDBJ databases">
        <authorList>
            <consortium name="Pathogen Informatics"/>
        </authorList>
    </citation>
    <scope>NUCLEOTIDE SEQUENCE</scope>
</reference>
<gene>
    <name evidence="6" type="ORF">PXEA_LOCUS31241</name>
</gene>
<dbReference type="InterPro" id="IPR031717">
    <property type="entry name" value="ODO-1/KGD_C"/>
</dbReference>
<evidence type="ECO:0000256" key="2">
    <source>
        <dbReference type="ARBA" id="ARBA00006936"/>
    </source>
</evidence>
<evidence type="ECO:0000313" key="6">
    <source>
        <dbReference type="EMBL" id="VEL37801.1"/>
    </source>
</evidence>
<dbReference type="Proteomes" id="UP000784294">
    <property type="component" value="Unassembled WGS sequence"/>
</dbReference>
<dbReference type="PANTHER" id="PTHR23152">
    <property type="entry name" value="2-OXOGLUTARATE DEHYDROGENASE"/>
    <property type="match status" value="1"/>
</dbReference>
<dbReference type="Pfam" id="PF16870">
    <property type="entry name" value="OxoGdeHyase_C"/>
    <property type="match status" value="1"/>
</dbReference>
<organism evidence="6 7">
    <name type="scientific">Protopolystoma xenopodis</name>
    <dbReference type="NCBI Taxonomy" id="117903"/>
    <lineage>
        <taxon>Eukaryota</taxon>
        <taxon>Metazoa</taxon>
        <taxon>Spiralia</taxon>
        <taxon>Lophotrochozoa</taxon>
        <taxon>Platyhelminthes</taxon>
        <taxon>Monogenea</taxon>
        <taxon>Polyopisthocotylea</taxon>
        <taxon>Polystomatidea</taxon>
        <taxon>Polystomatidae</taxon>
        <taxon>Protopolystoma</taxon>
    </lineage>
</organism>
<sequence length="85" mass="10302">MDIYYELVKERESVGRTSEIAISRVEQLTPFPYDLIKLELEKYPNAVVQWVQEEHKNMGPWVYIQSRINHLIRRTMPERRSKRVL</sequence>
<dbReference type="GO" id="GO:0045252">
    <property type="term" value="C:oxoglutarate dehydrogenase complex"/>
    <property type="evidence" value="ECO:0007669"/>
    <property type="project" value="TreeGrafter"/>
</dbReference>
<comment type="similarity">
    <text evidence="2">Belongs to the alpha-ketoglutarate dehydrogenase family.</text>
</comment>
<dbReference type="EMBL" id="CAAALY010256011">
    <property type="protein sequence ID" value="VEL37801.1"/>
    <property type="molecule type" value="Genomic_DNA"/>
</dbReference>
<feature type="domain" description="2-oxoglutarate dehydrogenase E1 component/KDG C-terminal" evidence="5">
    <location>
        <begin position="3"/>
        <end position="78"/>
    </location>
</feature>
<proteinExistence type="inferred from homology"/>
<protein>
    <recommendedName>
        <fullName evidence="5">2-oxoglutarate dehydrogenase E1 component/KDG C-terminal domain-containing protein</fullName>
    </recommendedName>
</protein>
<evidence type="ECO:0000256" key="1">
    <source>
        <dbReference type="ARBA" id="ARBA00001964"/>
    </source>
</evidence>
<dbReference type="Gene3D" id="3.40.50.11610">
    <property type="entry name" value="Multifunctional 2-oxoglutarate metabolism enzyme, C-terminal domain"/>
    <property type="match status" value="1"/>
</dbReference>
<dbReference type="AlphaFoldDB" id="A0A3S5CPK5"/>
<keyword evidence="7" id="KW-1185">Reference proteome</keyword>
<accession>A0A3S5CPK5</accession>
<dbReference type="InterPro" id="IPR042179">
    <property type="entry name" value="KGD_C_sf"/>
</dbReference>
<comment type="cofactor">
    <cofactor evidence="1">
        <name>thiamine diphosphate</name>
        <dbReference type="ChEBI" id="CHEBI:58937"/>
    </cofactor>
</comment>
<dbReference type="GO" id="GO:0030976">
    <property type="term" value="F:thiamine pyrophosphate binding"/>
    <property type="evidence" value="ECO:0007669"/>
    <property type="project" value="InterPro"/>
</dbReference>
<dbReference type="InterPro" id="IPR011603">
    <property type="entry name" value="2oxoglutarate_DH_E1"/>
</dbReference>
<dbReference type="GO" id="GO:0004591">
    <property type="term" value="F:oxoglutarate dehydrogenase (succinyl-transferring) activity"/>
    <property type="evidence" value="ECO:0007669"/>
    <property type="project" value="TreeGrafter"/>
</dbReference>
<keyword evidence="3" id="KW-0560">Oxidoreductase</keyword>
<evidence type="ECO:0000259" key="5">
    <source>
        <dbReference type="Pfam" id="PF16870"/>
    </source>
</evidence>
<name>A0A3S5CPK5_9PLAT</name>
<evidence type="ECO:0000256" key="3">
    <source>
        <dbReference type="ARBA" id="ARBA00023002"/>
    </source>
</evidence>
<dbReference type="PANTHER" id="PTHR23152:SF4">
    <property type="entry name" value="2-OXOADIPATE DEHYDROGENASE COMPLEX COMPONENT E1"/>
    <property type="match status" value="1"/>
</dbReference>
<dbReference type="GO" id="GO:0006099">
    <property type="term" value="P:tricarboxylic acid cycle"/>
    <property type="evidence" value="ECO:0007669"/>
    <property type="project" value="TreeGrafter"/>
</dbReference>
<comment type="caution">
    <text evidence="6">The sequence shown here is derived from an EMBL/GenBank/DDBJ whole genome shotgun (WGS) entry which is preliminary data.</text>
</comment>
<keyword evidence="4" id="KW-0786">Thiamine pyrophosphate</keyword>
<evidence type="ECO:0000313" key="7">
    <source>
        <dbReference type="Proteomes" id="UP000784294"/>
    </source>
</evidence>
<evidence type="ECO:0000256" key="4">
    <source>
        <dbReference type="ARBA" id="ARBA00023052"/>
    </source>
</evidence>